<evidence type="ECO:0000256" key="3">
    <source>
        <dbReference type="ARBA" id="ARBA00006577"/>
    </source>
</evidence>
<dbReference type="AlphaFoldDB" id="A0A917Z5V8"/>
<dbReference type="Gene3D" id="3.10.50.40">
    <property type="match status" value="1"/>
</dbReference>
<dbReference type="RefSeq" id="WP_188857282.1">
    <property type="nucleotide sequence ID" value="NZ_BMLT01000001.1"/>
</dbReference>
<dbReference type="PROSITE" id="PS50059">
    <property type="entry name" value="FKBP_PPIASE"/>
    <property type="match status" value="1"/>
</dbReference>
<protein>
    <recommendedName>
        <fullName evidence="10">Peptidyl-prolyl cis-trans isomerase</fullName>
        <ecNumber evidence="10">5.2.1.8</ecNumber>
    </recommendedName>
</protein>
<keyword evidence="6" id="KW-0143">Chaperone</keyword>
<evidence type="ECO:0000256" key="8">
    <source>
        <dbReference type="ARBA" id="ARBA00037071"/>
    </source>
</evidence>
<keyword evidence="4" id="KW-0963">Cytoplasm</keyword>
<dbReference type="Pfam" id="PF00254">
    <property type="entry name" value="FKBP_C"/>
    <property type="match status" value="1"/>
</dbReference>
<dbReference type="PANTHER" id="PTHR47861:SF3">
    <property type="entry name" value="FKBP-TYPE PEPTIDYL-PROLYL CIS-TRANS ISOMERASE SLYD"/>
    <property type="match status" value="1"/>
</dbReference>
<dbReference type="Proteomes" id="UP000599578">
    <property type="component" value="Unassembled WGS sequence"/>
</dbReference>
<name>A0A917Z5V8_9GAMM</name>
<dbReference type="InterPro" id="IPR046357">
    <property type="entry name" value="PPIase_dom_sf"/>
</dbReference>
<accession>A0A917Z5V8</accession>
<keyword evidence="13" id="KW-1185">Reference proteome</keyword>
<comment type="function">
    <text evidence="8">Also involved in hydrogenase metallocenter assembly, probably by participating in the nickel insertion step. This function in hydrogenase biosynthesis requires chaperone activity and the presence of the metal-binding domain, but not PPIase activity.</text>
</comment>
<evidence type="ECO:0000256" key="1">
    <source>
        <dbReference type="ARBA" id="ARBA00000971"/>
    </source>
</evidence>
<keyword evidence="7 9" id="KW-0413">Isomerase</keyword>
<dbReference type="PANTHER" id="PTHR47861">
    <property type="entry name" value="FKBP-TYPE PEPTIDYL-PROLYL CIS-TRANS ISOMERASE SLYD"/>
    <property type="match status" value="1"/>
</dbReference>
<comment type="caution">
    <text evidence="12">The sequence shown here is derived from an EMBL/GenBank/DDBJ whole genome shotgun (WGS) entry which is preliminary data.</text>
</comment>
<dbReference type="GO" id="GO:0042026">
    <property type="term" value="P:protein refolding"/>
    <property type="evidence" value="ECO:0007669"/>
    <property type="project" value="UniProtKB-ARBA"/>
</dbReference>
<dbReference type="GO" id="GO:0005737">
    <property type="term" value="C:cytoplasm"/>
    <property type="evidence" value="ECO:0007669"/>
    <property type="project" value="UniProtKB-SubCell"/>
</dbReference>
<evidence type="ECO:0000256" key="5">
    <source>
        <dbReference type="ARBA" id="ARBA00023110"/>
    </source>
</evidence>
<comment type="catalytic activity">
    <reaction evidence="1 9 10">
        <text>[protein]-peptidylproline (omega=180) = [protein]-peptidylproline (omega=0)</text>
        <dbReference type="Rhea" id="RHEA:16237"/>
        <dbReference type="Rhea" id="RHEA-COMP:10747"/>
        <dbReference type="Rhea" id="RHEA-COMP:10748"/>
        <dbReference type="ChEBI" id="CHEBI:83833"/>
        <dbReference type="ChEBI" id="CHEBI:83834"/>
        <dbReference type="EC" id="5.2.1.8"/>
    </reaction>
</comment>
<reference evidence="12 13" key="1">
    <citation type="journal article" date="2014" name="Int. J. Syst. Evol. Microbiol.">
        <title>Complete genome sequence of Corynebacterium casei LMG S-19264T (=DSM 44701T), isolated from a smear-ripened cheese.</title>
        <authorList>
            <consortium name="US DOE Joint Genome Institute (JGI-PGF)"/>
            <person name="Walter F."/>
            <person name="Albersmeier A."/>
            <person name="Kalinowski J."/>
            <person name="Ruckert C."/>
        </authorList>
    </citation>
    <scope>NUCLEOTIDE SEQUENCE [LARGE SCALE GENOMIC DNA]</scope>
    <source>
        <strain evidence="12 13">CGMCC 1.7286</strain>
    </source>
</reference>
<proteinExistence type="inferred from homology"/>
<dbReference type="EMBL" id="BMLT01000001">
    <property type="protein sequence ID" value="GGO75625.1"/>
    <property type="molecule type" value="Genomic_DNA"/>
</dbReference>
<evidence type="ECO:0000256" key="9">
    <source>
        <dbReference type="PROSITE-ProRule" id="PRU00277"/>
    </source>
</evidence>
<evidence type="ECO:0000313" key="13">
    <source>
        <dbReference type="Proteomes" id="UP000599578"/>
    </source>
</evidence>
<dbReference type="EC" id="5.2.1.8" evidence="10"/>
<dbReference type="InterPro" id="IPR001179">
    <property type="entry name" value="PPIase_FKBP_dom"/>
</dbReference>
<evidence type="ECO:0000256" key="7">
    <source>
        <dbReference type="ARBA" id="ARBA00023235"/>
    </source>
</evidence>
<evidence type="ECO:0000259" key="11">
    <source>
        <dbReference type="PROSITE" id="PS50059"/>
    </source>
</evidence>
<dbReference type="GO" id="GO:0003755">
    <property type="term" value="F:peptidyl-prolyl cis-trans isomerase activity"/>
    <property type="evidence" value="ECO:0007669"/>
    <property type="project" value="UniProtKB-UniRule"/>
</dbReference>
<comment type="similarity">
    <text evidence="3 10">Belongs to the FKBP-type PPIase family.</text>
</comment>
<evidence type="ECO:0000313" key="12">
    <source>
        <dbReference type="EMBL" id="GGO75625.1"/>
    </source>
</evidence>
<evidence type="ECO:0000256" key="6">
    <source>
        <dbReference type="ARBA" id="ARBA00023186"/>
    </source>
</evidence>
<keyword evidence="5 9" id="KW-0697">Rotamase</keyword>
<feature type="domain" description="PPIase FKBP-type" evidence="11">
    <location>
        <begin position="6"/>
        <end position="80"/>
    </location>
</feature>
<dbReference type="SUPFAM" id="SSF54534">
    <property type="entry name" value="FKBP-like"/>
    <property type="match status" value="1"/>
</dbReference>
<evidence type="ECO:0000256" key="2">
    <source>
        <dbReference type="ARBA" id="ARBA00004496"/>
    </source>
</evidence>
<gene>
    <name evidence="12" type="ORF">GCM10011348_00860</name>
</gene>
<sequence length="160" mass="17655">MQITKNKVVQFHYSLRDADGKEIENSRRGEPMAYLHGHQNMLAGLEKAMEGRSAGDTFSVTLAPEDAYGKRVEGSEQRVPVKHLQGAKKWRPGMVAQVQTEQGARQVQVVKVGKFMVTIDTNHPLAGKTVTFDVEVLEVRDASAEELDHGHAHGVGGHHH</sequence>
<evidence type="ECO:0000256" key="10">
    <source>
        <dbReference type="RuleBase" id="RU003915"/>
    </source>
</evidence>
<comment type="subcellular location">
    <subcellularLocation>
        <location evidence="2">Cytoplasm</location>
    </subcellularLocation>
</comment>
<evidence type="ECO:0000256" key="4">
    <source>
        <dbReference type="ARBA" id="ARBA00022490"/>
    </source>
</evidence>
<organism evidence="12 13">
    <name type="scientific">Marinobacterium nitratireducens</name>
    <dbReference type="NCBI Taxonomy" id="518897"/>
    <lineage>
        <taxon>Bacteria</taxon>
        <taxon>Pseudomonadati</taxon>
        <taxon>Pseudomonadota</taxon>
        <taxon>Gammaproteobacteria</taxon>
        <taxon>Oceanospirillales</taxon>
        <taxon>Oceanospirillaceae</taxon>
        <taxon>Marinobacterium</taxon>
    </lineage>
</organism>